<dbReference type="Proteomes" id="UP000035740">
    <property type="component" value="Unassembled WGS sequence"/>
</dbReference>
<dbReference type="InterPro" id="IPR010989">
    <property type="entry name" value="SNARE"/>
</dbReference>
<proteinExistence type="predicted"/>
<evidence type="ECO:0000256" key="3">
    <source>
        <dbReference type="SAM" id="Coils"/>
    </source>
</evidence>
<sequence length="118" mass="13487">APGMADIYHDLEQSPRPSRSNVDPFYAVKEFVISSVNLPGLICAFRELQNDVRLLTSDRESLVEIASRDDEPTDAELNRAARAVKSRCKRIEQQVKDLSRTIDQVEKQRSRFPNIDDK</sequence>
<dbReference type="GO" id="GO:0012505">
    <property type="term" value="C:endomembrane system"/>
    <property type="evidence" value="ECO:0007669"/>
    <property type="project" value="UniProtKB-SubCell"/>
</dbReference>
<evidence type="ECO:0000256" key="1">
    <source>
        <dbReference type="ARBA" id="ARBA00022927"/>
    </source>
</evidence>
<evidence type="ECO:0000313" key="7">
    <source>
        <dbReference type="Proteomes" id="UP000035740"/>
    </source>
</evidence>
<dbReference type="InterPro" id="IPR015260">
    <property type="entry name" value="Syntaxin-6/10/61_N"/>
</dbReference>
<organism evidence="6 7">
    <name type="scientific">Beta vulgaris subsp. vulgaris</name>
    <name type="common">Beet</name>
    <dbReference type="NCBI Taxonomy" id="3555"/>
    <lineage>
        <taxon>Eukaryota</taxon>
        <taxon>Viridiplantae</taxon>
        <taxon>Streptophyta</taxon>
        <taxon>Embryophyta</taxon>
        <taxon>Tracheophyta</taxon>
        <taxon>Spermatophyta</taxon>
        <taxon>Magnoliopsida</taxon>
        <taxon>eudicotyledons</taxon>
        <taxon>Gunneridae</taxon>
        <taxon>Pentapetalae</taxon>
        <taxon>Caryophyllales</taxon>
        <taxon>Chenopodiaceae</taxon>
        <taxon>Betoideae</taxon>
        <taxon>Beta</taxon>
    </lineage>
</organism>
<dbReference type="Gramene" id="KMS65559">
    <property type="protein sequence ID" value="KMS65559"/>
    <property type="gene ID" value="BVRB_034740"/>
</dbReference>
<gene>
    <name evidence="6" type="ORF">BVRB_034740</name>
</gene>
<dbReference type="Pfam" id="PF09177">
    <property type="entry name" value="STX6_10_61_N"/>
    <property type="match status" value="1"/>
</dbReference>
<comment type="subcellular location">
    <subcellularLocation>
        <location evidence="2">Endomembrane system</location>
        <topology evidence="2">Single-pass type IV membrane protein</topology>
    </subcellularLocation>
</comment>
<evidence type="ECO:0000313" key="6">
    <source>
        <dbReference type="EMBL" id="KMS65559.1"/>
    </source>
</evidence>
<evidence type="ECO:0000256" key="2">
    <source>
        <dbReference type="ARBA" id="ARBA00046280"/>
    </source>
</evidence>
<dbReference type="AlphaFoldDB" id="A0A0J7YPX1"/>
<reference evidence="6 7" key="1">
    <citation type="journal article" date="2014" name="Nature">
        <title>The genome of the recently domesticated crop plant sugar beet (Beta vulgaris).</title>
        <authorList>
            <person name="Dohm J.C."/>
            <person name="Minoche A.E."/>
            <person name="Holtgrawe D."/>
            <person name="Capella-Gutierrez S."/>
            <person name="Zakrzewski F."/>
            <person name="Tafer H."/>
            <person name="Rupp O."/>
            <person name="Sorensen T.R."/>
            <person name="Stracke R."/>
            <person name="Reinhardt R."/>
            <person name="Goesmann A."/>
            <person name="Kraft T."/>
            <person name="Schulz B."/>
            <person name="Stadler P.F."/>
            <person name="Schmidt T."/>
            <person name="Gabaldon T."/>
            <person name="Lehrach H."/>
            <person name="Weisshaar B."/>
            <person name="Himmelbauer H."/>
        </authorList>
    </citation>
    <scope>NUCLEOTIDE SEQUENCE [LARGE SCALE GENOMIC DNA]</scope>
    <source>
        <tissue evidence="6">Taproot</tissue>
    </source>
</reference>
<feature type="non-terminal residue" evidence="6">
    <location>
        <position position="118"/>
    </location>
</feature>
<keyword evidence="7" id="KW-1185">Reference proteome</keyword>
<name>A0A0J7YPX1_BETVV</name>
<dbReference type="SUPFAM" id="SSF47661">
    <property type="entry name" value="t-snare proteins"/>
    <property type="match status" value="1"/>
</dbReference>
<dbReference type="EMBL" id="KQ106799">
    <property type="protein sequence ID" value="KMS65559.1"/>
    <property type="molecule type" value="Genomic_DNA"/>
</dbReference>
<keyword evidence="1" id="KW-0813">Transport</keyword>
<evidence type="ECO:0000256" key="4">
    <source>
        <dbReference type="SAM" id="MobiDB-lite"/>
    </source>
</evidence>
<dbReference type="GO" id="GO:0015031">
    <property type="term" value="P:protein transport"/>
    <property type="evidence" value="ECO:0007669"/>
    <property type="project" value="UniProtKB-KW"/>
</dbReference>
<feature type="coiled-coil region" evidence="3">
    <location>
        <begin position="81"/>
        <end position="108"/>
    </location>
</feature>
<accession>A0A0J7YPX1</accession>
<dbReference type="OrthoDB" id="546861at2759"/>
<keyword evidence="3" id="KW-0175">Coiled coil</keyword>
<feature type="non-terminal residue" evidence="6">
    <location>
        <position position="1"/>
    </location>
</feature>
<keyword evidence="1" id="KW-0653">Protein transport</keyword>
<feature type="domain" description="Syntaxin 6/10/61 N-terminal" evidence="5">
    <location>
        <begin position="44"/>
        <end position="117"/>
    </location>
</feature>
<protein>
    <recommendedName>
        <fullName evidence="5">Syntaxin 6/10/61 N-terminal domain-containing protein</fullName>
    </recommendedName>
</protein>
<dbReference type="GO" id="GO:0016020">
    <property type="term" value="C:membrane"/>
    <property type="evidence" value="ECO:0007669"/>
    <property type="project" value="InterPro"/>
</dbReference>
<evidence type="ECO:0000259" key="5">
    <source>
        <dbReference type="Pfam" id="PF09177"/>
    </source>
</evidence>
<feature type="region of interest" description="Disordered" evidence="4">
    <location>
        <begin position="1"/>
        <end position="20"/>
    </location>
</feature>
<dbReference type="GO" id="GO:0048193">
    <property type="term" value="P:Golgi vesicle transport"/>
    <property type="evidence" value="ECO:0007669"/>
    <property type="project" value="InterPro"/>
</dbReference>
<dbReference type="Gene3D" id="1.20.58.90">
    <property type="match status" value="1"/>
</dbReference>